<sequence>MIVLVGGYTEKMSETLIGKSKGIYILKWNEDSGNTTEIGYLSLKNPSYFVYNDKNDCLYVIEEIAYEDTPKLKAFKYNGNGNYTLIDEKFIHGAYPCHIAISPNGKELAVANYGTGNAEVYAIQKNGTIQNAQILQHTGKGVNPGRQEGPHAHMCLYFKNRMYITDLGLDAVKTYEKGNNTGFMNRANLDFKVPAGSGARHCVFHPRKDFVYVLTEMFGTVNVFSTKDSTLLQTIKLLPDSFTDLPGAAAIRITENGKFLYASERTTSQIIVFKIDKKSGELVLVQRIDGGGKTPRDFNLSPSEKWLLVAGQSSNDVTVFKVDKDLGTLTQSHIIKELNTPTCVLWHKA</sequence>
<dbReference type="GO" id="GO:0006006">
    <property type="term" value="P:glucose metabolic process"/>
    <property type="evidence" value="ECO:0007669"/>
    <property type="project" value="UniProtKB-KW"/>
</dbReference>
<evidence type="ECO:0000313" key="3">
    <source>
        <dbReference type="EMBL" id="SFW40463.1"/>
    </source>
</evidence>
<dbReference type="EMBL" id="FPIY01000002">
    <property type="protein sequence ID" value="SFW40463.1"/>
    <property type="molecule type" value="Genomic_DNA"/>
</dbReference>
<comment type="similarity">
    <text evidence="1">Belongs to the cycloisomerase 2 family.</text>
</comment>
<dbReference type="InterPro" id="IPR019405">
    <property type="entry name" value="Lactonase_7-beta_prop"/>
</dbReference>
<dbReference type="InterPro" id="IPR015943">
    <property type="entry name" value="WD40/YVTN_repeat-like_dom_sf"/>
</dbReference>
<dbReference type="Pfam" id="PF10282">
    <property type="entry name" value="Lactonase"/>
    <property type="match status" value="1"/>
</dbReference>
<proteinExistence type="inferred from homology"/>
<dbReference type="GO" id="GO:0017057">
    <property type="term" value="F:6-phosphogluconolactonase activity"/>
    <property type="evidence" value="ECO:0007669"/>
    <property type="project" value="TreeGrafter"/>
</dbReference>
<organism evidence="3 4">
    <name type="scientific">Cellulophaga fucicola</name>
    <dbReference type="NCBI Taxonomy" id="76595"/>
    <lineage>
        <taxon>Bacteria</taxon>
        <taxon>Pseudomonadati</taxon>
        <taxon>Bacteroidota</taxon>
        <taxon>Flavobacteriia</taxon>
        <taxon>Flavobacteriales</taxon>
        <taxon>Flavobacteriaceae</taxon>
        <taxon>Cellulophaga</taxon>
    </lineage>
</organism>
<dbReference type="PANTHER" id="PTHR30344">
    <property type="entry name" value="6-PHOSPHOGLUCONOLACTONASE-RELATED"/>
    <property type="match status" value="1"/>
</dbReference>
<keyword evidence="4" id="KW-1185">Reference proteome</keyword>
<dbReference type="OrthoDB" id="9790815at2"/>
<accession>A0A1K1NYQ7</accession>
<dbReference type="RefSeq" id="WP_072303142.1">
    <property type="nucleotide sequence ID" value="NZ_FPIY01000002.1"/>
</dbReference>
<keyword evidence="2" id="KW-0313">Glucose metabolism</keyword>
<name>A0A1K1NYQ7_9FLAO</name>
<dbReference type="SUPFAM" id="SSF51004">
    <property type="entry name" value="C-terminal (heme d1) domain of cytochrome cd1-nitrite reductase"/>
    <property type="match status" value="1"/>
</dbReference>
<keyword evidence="2" id="KW-0119">Carbohydrate metabolism</keyword>
<gene>
    <name evidence="3" type="ORF">SAMN05660313_01466</name>
</gene>
<dbReference type="InterPro" id="IPR050282">
    <property type="entry name" value="Cycloisomerase_2"/>
</dbReference>
<dbReference type="InterPro" id="IPR011048">
    <property type="entry name" value="Haem_d1_sf"/>
</dbReference>
<reference evidence="4" key="1">
    <citation type="submission" date="2016-11" db="EMBL/GenBank/DDBJ databases">
        <authorList>
            <person name="Varghese N."/>
            <person name="Submissions S."/>
        </authorList>
    </citation>
    <scope>NUCLEOTIDE SEQUENCE [LARGE SCALE GENOMIC DNA]</scope>
    <source>
        <strain evidence="4">DSM 24786</strain>
    </source>
</reference>
<evidence type="ECO:0000256" key="2">
    <source>
        <dbReference type="ARBA" id="ARBA00022526"/>
    </source>
</evidence>
<dbReference type="STRING" id="76595.SAMN05660313_01466"/>
<dbReference type="AlphaFoldDB" id="A0A1K1NYQ7"/>
<dbReference type="PANTHER" id="PTHR30344:SF1">
    <property type="entry name" value="6-PHOSPHOGLUCONOLACTONASE"/>
    <property type="match status" value="1"/>
</dbReference>
<protein>
    <submittedName>
        <fullName evidence="3">6-phosphogluconolactonase</fullName>
    </submittedName>
</protein>
<dbReference type="Gene3D" id="2.130.10.10">
    <property type="entry name" value="YVTN repeat-like/Quinoprotein amine dehydrogenase"/>
    <property type="match status" value="1"/>
</dbReference>
<evidence type="ECO:0000256" key="1">
    <source>
        <dbReference type="ARBA" id="ARBA00005564"/>
    </source>
</evidence>
<dbReference type="Proteomes" id="UP000183257">
    <property type="component" value="Unassembled WGS sequence"/>
</dbReference>
<evidence type="ECO:0000313" key="4">
    <source>
        <dbReference type="Proteomes" id="UP000183257"/>
    </source>
</evidence>